<protein>
    <submittedName>
        <fullName evidence="1">Uncharacterized protein</fullName>
    </submittedName>
</protein>
<keyword evidence="2" id="KW-1185">Reference proteome</keyword>
<name>A0A2T1GNG1_9CYAN</name>
<dbReference type="AlphaFoldDB" id="A0A2T1GNG1"/>
<proteinExistence type="predicted"/>
<evidence type="ECO:0000313" key="1">
    <source>
        <dbReference type="EMBL" id="PSB59479.1"/>
    </source>
</evidence>
<gene>
    <name evidence="1" type="ORF">C7B77_00825</name>
</gene>
<dbReference type="Proteomes" id="UP000238937">
    <property type="component" value="Unassembled WGS sequence"/>
</dbReference>
<comment type="caution">
    <text evidence="1">The sequence shown here is derived from an EMBL/GenBank/DDBJ whole genome shotgun (WGS) entry which is preliminary data.</text>
</comment>
<evidence type="ECO:0000313" key="2">
    <source>
        <dbReference type="Proteomes" id="UP000238937"/>
    </source>
</evidence>
<dbReference type="RefSeq" id="WP_106299421.1">
    <property type="nucleotide sequence ID" value="NZ_PVWO01000005.1"/>
</dbReference>
<dbReference type="EMBL" id="PVWO01000005">
    <property type="protein sequence ID" value="PSB59479.1"/>
    <property type="molecule type" value="Genomic_DNA"/>
</dbReference>
<dbReference type="NCBIfam" id="NF045598">
    <property type="entry name" value="asr1405_asl0597"/>
    <property type="match status" value="1"/>
</dbReference>
<dbReference type="OrthoDB" id="515027at2"/>
<sequence length="100" mass="11671">MEQVNYSDWIFIVDAAWGDRWQIYHRLQELEIFCKCSTGKPLTVTVDTPTTVVQVWSVFRTQSLDRSQLVDWLDRCFTLQAVGVASLQANATRTERESQW</sequence>
<organism evidence="1 2">
    <name type="scientific">Chamaesiphon polymorphus CCALA 037</name>
    <dbReference type="NCBI Taxonomy" id="2107692"/>
    <lineage>
        <taxon>Bacteria</taxon>
        <taxon>Bacillati</taxon>
        <taxon>Cyanobacteriota</taxon>
        <taxon>Cyanophyceae</taxon>
        <taxon>Gomontiellales</taxon>
        <taxon>Chamaesiphonaceae</taxon>
        <taxon>Chamaesiphon</taxon>
    </lineage>
</organism>
<reference evidence="1 2" key="1">
    <citation type="submission" date="2018-03" db="EMBL/GenBank/DDBJ databases">
        <title>The ancient ancestry and fast evolution of plastids.</title>
        <authorList>
            <person name="Moore K.R."/>
            <person name="Magnabosco C."/>
            <person name="Momper L."/>
            <person name="Gold D.A."/>
            <person name="Bosak T."/>
            <person name="Fournier G.P."/>
        </authorList>
    </citation>
    <scope>NUCLEOTIDE SEQUENCE [LARGE SCALE GENOMIC DNA]</scope>
    <source>
        <strain evidence="1 2">CCALA 037</strain>
    </source>
</reference>
<accession>A0A2T1GNG1</accession>
<dbReference type="InterPro" id="IPR054637">
    <property type="entry name" value="Asr1405_Asl0597-like"/>
</dbReference>